<evidence type="ECO:0000256" key="4">
    <source>
        <dbReference type="ARBA" id="ARBA00023002"/>
    </source>
</evidence>
<sequence length="244" mass="25838">MAFCFQGKRALVTGAGKGIGRDIAKALHKGKANVVAVSRSQADLDSLKAECPGLEAVAQDLSEWKKTKEAIGKLGHFDLLVNNAGVSRCGPFLDFMEEDLDYVFDTNFKSVFNVSQVVSHAMVDKGTGGSIVHISSTAAKAGLADHAAYCPTKAAVDSLMQVMAVELGPKKIRVNCVNPTVVMTKMGREAWSDPVKAGPLLSRIPLGKFVEIEDVTNAVLFLLSDQAAMVNGTTLVVDGGLLCN</sequence>
<feature type="domain" description="Ketoreductase" evidence="5">
    <location>
        <begin position="8"/>
        <end position="194"/>
    </location>
</feature>
<dbReference type="PANTHER" id="PTHR44252:SF3">
    <property type="entry name" value="D-ERYTHRULOSE REDUCTASE-RELATED"/>
    <property type="match status" value="1"/>
</dbReference>
<dbReference type="Pfam" id="PF13561">
    <property type="entry name" value="adh_short_C2"/>
    <property type="match status" value="1"/>
</dbReference>
<comment type="similarity">
    <text evidence="1">Belongs to the short-chain dehydrogenases/reductases (SDR) family.</text>
</comment>
<evidence type="ECO:0000259" key="5">
    <source>
        <dbReference type="SMART" id="SM00822"/>
    </source>
</evidence>
<dbReference type="GO" id="GO:0050038">
    <property type="term" value="F:L-xylulose reductase (NADPH) activity"/>
    <property type="evidence" value="ECO:0007669"/>
    <property type="project" value="TreeGrafter"/>
</dbReference>
<dbReference type="AlphaFoldDB" id="A0AAN9BSE7"/>
<keyword evidence="7" id="KW-1185">Reference proteome</keyword>
<dbReference type="Proteomes" id="UP001374579">
    <property type="component" value="Unassembled WGS sequence"/>
</dbReference>
<evidence type="ECO:0000256" key="3">
    <source>
        <dbReference type="ARBA" id="ARBA00022857"/>
    </source>
</evidence>
<evidence type="ECO:0000313" key="6">
    <source>
        <dbReference type="EMBL" id="KAK7111671.1"/>
    </source>
</evidence>
<dbReference type="EMBL" id="JBAMIC010000002">
    <property type="protein sequence ID" value="KAK7111671.1"/>
    <property type="molecule type" value="Genomic_DNA"/>
</dbReference>
<keyword evidence="3" id="KW-0521">NADP</keyword>
<dbReference type="PRINTS" id="PR00081">
    <property type="entry name" value="GDHRDH"/>
</dbReference>
<dbReference type="InterPro" id="IPR057326">
    <property type="entry name" value="KR_dom"/>
</dbReference>
<dbReference type="InterPro" id="IPR036291">
    <property type="entry name" value="NAD(P)-bd_dom_sf"/>
</dbReference>
<name>A0AAN9BSE7_9CAEN</name>
<evidence type="ECO:0000256" key="1">
    <source>
        <dbReference type="ARBA" id="ARBA00006484"/>
    </source>
</evidence>
<evidence type="ECO:0000256" key="2">
    <source>
        <dbReference type="ARBA" id="ARBA00011881"/>
    </source>
</evidence>
<comment type="caution">
    <text evidence="6">The sequence shown here is derived from an EMBL/GenBank/DDBJ whole genome shotgun (WGS) entry which is preliminary data.</text>
</comment>
<dbReference type="SUPFAM" id="SSF51735">
    <property type="entry name" value="NAD(P)-binding Rossmann-fold domains"/>
    <property type="match status" value="1"/>
</dbReference>
<dbReference type="InterPro" id="IPR002347">
    <property type="entry name" value="SDR_fam"/>
</dbReference>
<reference evidence="6 7" key="1">
    <citation type="submission" date="2024-02" db="EMBL/GenBank/DDBJ databases">
        <title>Chromosome-scale genome assembly of the rough periwinkle Littorina saxatilis.</title>
        <authorList>
            <person name="De Jode A."/>
            <person name="Faria R."/>
            <person name="Formenti G."/>
            <person name="Sims Y."/>
            <person name="Smith T.P."/>
            <person name="Tracey A."/>
            <person name="Wood J.M.D."/>
            <person name="Zagrodzka Z.B."/>
            <person name="Johannesson K."/>
            <person name="Butlin R.K."/>
            <person name="Leder E.H."/>
        </authorList>
    </citation>
    <scope>NUCLEOTIDE SEQUENCE [LARGE SCALE GENOMIC DNA]</scope>
    <source>
        <strain evidence="6">Snail1</strain>
        <tissue evidence="6">Muscle</tissue>
    </source>
</reference>
<protein>
    <recommendedName>
        <fullName evidence="5">Ketoreductase domain-containing protein</fullName>
    </recommendedName>
</protein>
<dbReference type="GO" id="GO:0005997">
    <property type="term" value="P:xylulose metabolic process"/>
    <property type="evidence" value="ECO:0007669"/>
    <property type="project" value="TreeGrafter"/>
</dbReference>
<dbReference type="Gene3D" id="3.40.50.720">
    <property type="entry name" value="NAD(P)-binding Rossmann-like Domain"/>
    <property type="match status" value="1"/>
</dbReference>
<dbReference type="PRINTS" id="PR00080">
    <property type="entry name" value="SDRFAMILY"/>
</dbReference>
<dbReference type="FunFam" id="3.40.50.720:FF:000214">
    <property type="entry name" value="L-xylulose reductase"/>
    <property type="match status" value="1"/>
</dbReference>
<dbReference type="SMART" id="SM00822">
    <property type="entry name" value="PKS_KR"/>
    <property type="match status" value="1"/>
</dbReference>
<organism evidence="6 7">
    <name type="scientific">Littorina saxatilis</name>
    <dbReference type="NCBI Taxonomy" id="31220"/>
    <lineage>
        <taxon>Eukaryota</taxon>
        <taxon>Metazoa</taxon>
        <taxon>Spiralia</taxon>
        <taxon>Lophotrochozoa</taxon>
        <taxon>Mollusca</taxon>
        <taxon>Gastropoda</taxon>
        <taxon>Caenogastropoda</taxon>
        <taxon>Littorinimorpha</taxon>
        <taxon>Littorinoidea</taxon>
        <taxon>Littorinidae</taxon>
        <taxon>Littorina</taxon>
    </lineage>
</organism>
<keyword evidence="4" id="KW-0560">Oxidoreductase</keyword>
<dbReference type="GO" id="GO:0006006">
    <property type="term" value="P:glucose metabolic process"/>
    <property type="evidence" value="ECO:0007669"/>
    <property type="project" value="TreeGrafter"/>
</dbReference>
<gene>
    <name evidence="6" type="ORF">V1264_011266</name>
</gene>
<proteinExistence type="inferred from homology"/>
<dbReference type="InterPro" id="IPR051737">
    <property type="entry name" value="L-xylulose/Carbonyl_redctase"/>
</dbReference>
<evidence type="ECO:0000313" key="7">
    <source>
        <dbReference type="Proteomes" id="UP001374579"/>
    </source>
</evidence>
<accession>A0AAN9BSE7</accession>
<dbReference type="GO" id="GO:0004090">
    <property type="term" value="F:carbonyl reductase (NADPH) activity"/>
    <property type="evidence" value="ECO:0007669"/>
    <property type="project" value="TreeGrafter"/>
</dbReference>
<dbReference type="PANTHER" id="PTHR44252">
    <property type="entry name" value="D-ERYTHRULOSE REDUCTASE"/>
    <property type="match status" value="1"/>
</dbReference>
<comment type="subunit">
    <text evidence="2">Homotetramer.</text>
</comment>